<reference evidence="1" key="1">
    <citation type="submission" date="2019-01" db="EMBL/GenBank/DDBJ databases">
        <authorList>
            <consortium name="Genoscope - CEA"/>
            <person name="William W."/>
        </authorList>
    </citation>
    <scope>NUCLEOTIDE SEQUENCE</scope>
    <source>
        <strain evidence="1">CR-1</strain>
    </source>
</reference>
<proteinExistence type="predicted"/>
<dbReference type="SUPFAM" id="SSF47598">
    <property type="entry name" value="Ribbon-helix-helix"/>
    <property type="match status" value="1"/>
</dbReference>
<protein>
    <submittedName>
        <fullName evidence="1">CopG family transcriptional regulator</fullName>
    </submittedName>
</protein>
<evidence type="ECO:0000313" key="1">
    <source>
        <dbReference type="EMBL" id="VEN72654.1"/>
    </source>
</evidence>
<organism evidence="1">
    <name type="scientific">uncultured Desulfobacteraceae bacterium</name>
    <dbReference type="NCBI Taxonomy" id="218296"/>
    <lineage>
        <taxon>Bacteria</taxon>
        <taxon>Pseudomonadati</taxon>
        <taxon>Thermodesulfobacteriota</taxon>
        <taxon>Desulfobacteria</taxon>
        <taxon>Desulfobacterales</taxon>
        <taxon>Desulfobacteraceae</taxon>
        <taxon>environmental samples</taxon>
    </lineage>
</organism>
<dbReference type="InterPro" id="IPR025528">
    <property type="entry name" value="BrnA_antitoxin"/>
</dbReference>
<name>A0A484HBL0_9BACT</name>
<dbReference type="InterPro" id="IPR010985">
    <property type="entry name" value="Ribbon_hlx_hlx"/>
</dbReference>
<dbReference type="Pfam" id="PF14384">
    <property type="entry name" value="BrnA_antitoxin"/>
    <property type="match status" value="1"/>
</dbReference>
<sequence>MNPEYDFKKGKRGAVVQQKGKTRITMYIDDDVLREFRERADKSGRGYQTIINQVLREYLDKWGKPIDEEMLRRVIREELRLTAPPVVDGRIHV</sequence>
<gene>
    <name evidence="1" type="ORF">EPICR_10153</name>
</gene>
<dbReference type="AlphaFoldDB" id="A0A484HBL0"/>
<accession>A0A484HBL0</accession>
<dbReference type="GO" id="GO:0006355">
    <property type="term" value="P:regulation of DNA-templated transcription"/>
    <property type="evidence" value="ECO:0007669"/>
    <property type="project" value="InterPro"/>
</dbReference>
<dbReference type="EMBL" id="CAACVI010000001">
    <property type="protein sequence ID" value="VEN72654.1"/>
    <property type="molecule type" value="Genomic_DNA"/>
</dbReference>